<dbReference type="EMBL" id="JAHRHJ020000003">
    <property type="protein sequence ID" value="KAH9320596.1"/>
    <property type="molecule type" value="Genomic_DNA"/>
</dbReference>
<comment type="caution">
    <text evidence="1">The sequence shown here is derived from an EMBL/GenBank/DDBJ whole genome shotgun (WGS) entry which is preliminary data.</text>
</comment>
<sequence length="57" mass="6671">IQQTLTIWPSLSDFQIFSHFVSDRRRSISVDADLHQSTPILTSRRRFYIIDADHPAD</sequence>
<accession>A0AA38GBT6</accession>
<gene>
    <name evidence="1" type="ORF">KI387_015235</name>
</gene>
<feature type="non-terminal residue" evidence="1">
    <location>
        <position position="57"/>
    </location>
</feature>
<feature type="non-terminal residue" evidence="1">
    <location>
        <position position="1"/>
    </location>
</feature>
<evidence type="ECO:0000313" key="1">
    <source>
        <dbReference type="EMBL" id="KAH9320596.1"/>
    </source>
</evidence>
<proteinExistence type="predicted"/>
<dbReference type="Proteomes" id="UP000824469">
    <property type="component" value="Unassembled WGS sequence"/>
</dbReference>
<evidence type="ECO:0000313" key="2">
    <source>
        <dbReference type="Proteomes" id="UP000824469"/>
    </source>
</evidence>
<name>A0AA38GBT6_TAXCH</name>
<organism evidence="1 2">
    <name type="scientific">Taxus chinensis</name>
    <name type="common">Chinese yew</name>
    <name type="synonym">Taxus wallichiana var. chinensis</name>
    <dbReference type="NCBI Taxonomy" id="29808"/>
    <lineage>
        <taxon>Eukaryota</taxon>
        <taxon>Viridiplantae</taxon>
        <taxon>Streptophyta</taxon>
        <taxon>Embryophyta</taxon>
        <taxon>Tracheophyta</taxon>
        <taxon>Spermatophyta</taxon>
        <taxon>Pinopsida</taxon>
        <taxon>Pinidae</taxon>
        <taxon>Conifers II</taxon>
        <taxon>Cupressales</taxon>
        <taxon>Taxaceae</taxon>
        <taxon>Taxus</taxon>
    </lineage>
</organism>
<keyword evidence="2" id="KW-1185">Reference proteome</keyword>
<reference evidence="1 2" key="1">
    <citation type="journal article" date="2021" name="Nat. Plants">
        <title>The Taxus genome provides insights into paclitaxel biosynthesis.</title>
        <authorList>
            <person name="Xiong X."/>
            <person name="Gou J."/>
            <person name="Liao Q."/>
            <person name="Li Y."/>
            <person name="Zhou Q."/>
            <person name="Bi G."/>
            <person name="Li C."/>
            <person name="Du R."/>
            <person name="Wang X."/>
            <person name="Sun T."/>
            <person name="Guo L."/>
            <person name="Liang H."/>
            <person name="Lu P."/>
            <person name="Wu Y."/>
            <person name="Zhang Z."/>
            <person name="Ro D.K."/>
            <person name="Shang Y."/>
            <person name="Huang S."/>
            <person name="Yan J."/>
        </authorList>
    </citation>
    <scope>NUCLEOTIDE SEQUENCE [LARGE SCALE GENOMIC DNA]</scope>
    <source>
        <strain evidence="1">Ta-2019</strain>
    </source>
</reference>
<dbReference type="AlphaFoldDB" id="A0AA38GBT6"/>
<protein>
    <submittedName>
        <fullName evidence="1">Uncharacterized protein</fullName>
    </submittedName>
</protein>